<dbReference type="Gene3D" id="3.50.50.60">
    <property type="entry name" value="FAD/NAD(P)-binding domain"/>
    <property type="match status" value="1"/>
</dbReference>
<evidence type="ECO:0000313" key="1">
    <source>
        <dbReference type="EMBL" id="JAA77867.1"/>
    </source>
</evidence>
<proteinExistence type="predicted"/>
<sequence>MRPPLSKELWREPELAQRAARPDALTFRQWNGRRRGLAYEPAAFYTPPERMRDAAPGAALARGWRVV</sequence>
<dbReference type="EMBL" id="GAIX01014693">
    <property type="protein sequence ID" value="JAA77867.1"/>
    <property type="molecule type" value="Transcribed_RNA"/>
</dbReference>
<dbReference type="InterPro" id="IPR036188">
    <property type="entry name" value="FAD/NAD-bd_sf"/>
</dbReference>
<feature type="non-terminal residue" evidence="1">
    <location>
        <position position="67"/>
    </location>
</feature>
<reference evidence="1" key="1">
    <citation type="journal article" date="2013" name="BMC Genomics">
        <title>Unscrambling butterfly oogenesis.</title>
        <authorList>
            <person name="Carter J.M."/>
            <person name="Baker S.C."/>
            <person name="Pink R."/>
            <person name="Carter D.R."/>
            <person name="Collins A."/>
            <person name="Tomlin J."/>
            <person name="Gibbs M."/>
            <person name="Breuker C.J."/>
        </authorList>
    </citation>
    <scope>NUCLEOTIDE SEQUENCE</scope>
    <source>
        <tissue evidence="1">Ovary</tissue>
    </source>
</reference>
<accession>S4PRJ6</accession>
<name>S4PRJ6_9NEOP</name>
<protein>
    <submittedName>
        <fullName evidence="1">Disulfide oxidoreductase</fullName>
    </submittedName>
</protein>
<dbReference type="AlphaFoldDB" id="S4PRJ6"/>
<organism evidence="1">
    <name type="scientific">Pararge aegeria</name>
    <name type="common">speckled wood butterfly</name>
    <dbReference type="NCBI Taxonomy" id="116150"/>
    <lineage>
        <taxon>Eukaryota</taxon>
        <taxon>Metazoa</taxon>
        <taxon>Ecdysozoa</taxon>
        <taxon>Arthropoda</taxon>
        <taxon>Hexapoda</taxon>
        <taxon>Insecta</taxon>
        <taxon>Pterygota</taxon>
        <taxon>Neoptera</taxon>
        <taxon>Endopterygota</taxon>
        <taxon>Lepidoptera</taxon>
        <taxon>Glossata</taxon>
        <taxon>Ditrysia</taxon>
        <taxon>Papilionoidea</taxon>
        <taxon>Nymphalidae</taxon>
        <taxon>Satyrinae</taxon>
        <taxon>Satyrini</taxon>
        <taxon>Parargina</taxon>
        <taxon>Pararge</taxon>
    </lineage>
</organism>
<reference evidence="1" key="2">
    <citation type="submission" date="2013-05" db="EMBL/GenBank/DDBJ databases">
        <authorList>
            <person name="Carter J.-M."/>
            <person name="Baker S.C."/>
            <person name="Pink R."/>
            <person name="Carter D.R.F."/>
            <person name="Collins A."/>
            <person name="Tomlin J."/>
            <person name="Gibbs M."/>
            <person name="Breuker C.J."/>
        </authorList>
    </citation>
    <scope>NUCLEOTIDE SEQUENCE</scope>
    <source>
        <tissue evidence="1">Ovary</tissue>
    </source>
</reference>